<keyword evidence="2" id="KW-1185">Reference proteome</keyword>
<sequence length="90" mass="10421">MDEEEISKQVSSLIWDLSAYMTNEICPNCLDSNLRLTLEAGKERPIIKFCDECLYTGVNDKYTKISGDLVPATKKIVESYLKFKLRLQRR</sequence>
<reference evidence="1 2" key="1">
    <citation type="journal article" date="2023" name="Microbiol. Spectr.">
        <title>Symbiosis of Carpenter Bees with Uncharacterized Lactic Acid Bacteria Showing NAD Auxotrophy.</title>
        <authorList>
            <person name="Kawasaki S."/>
            <person name="Ozawa K."/>
            <person name="Mori T."/>
            <person name="Yamamoto A."/>
            <person name="Ito M."/>
            <person name="Ohkuma M."/>
            <person name="Sakamoto M."/>
            <person name="Matsutani M."/>
        </authorList>
    </citation>
    <scope>NUCLEOTIDE SEQUENCE [LARGE SCALE GENOMIC DNA]</scope>
    <source>
        <strain evidence="1 2">XA3</strain>
    </source>
</reference>
<dbReference type="RefSeq" id="WP_317635179.1">
    <property type="nucleotide sequence ID" value="NZ_AP026802.1"/>
</dbReference>
<proteinExistence type="predicted"/>
<evidence type="ECO:0000313" key="1">
    <source>
        <dbReference type="EMBL" id="BDR59380.1"/>
    </source>
</evidence>
<protein>
    <submittedName>
        <fullName evidence="1">Uncharacterized protein</fullName>
    </submittedName>
</protein>
<gene>
    <name evidence="1" type="ORF">XA3_18210</name>
</gene>
<dbReference type="KEGG" id="xap:XA3_18210"/>
<accession>A0AAU9DCU1</accession>
<evidence type="ECO:0000313" key="2">
    <source>
        <dbReference type="Proteomes" id="UP001321861"/>
    </source>
</evidence>
<dbReference type="Proteomes" id="UP001321861">
    <property type="component" value="Chromosome"/>
</dbReference>
<name>A0AAU9DCU1_9LACO</name>
<dbReference type="AlphaFoldDB" id="A0AAU9DCU1"/>
<dbReference type="EMBL" id="AP026802">
    <property type="protein sequence ID" value="BDR59380.1"/>
    <property type="molecule type" value="Genomic_DNA"/>
</dbReference>
<organism evidence="1 2">
    <name type="scientific">Xylocopilactobacillus apicola</name>
    <dbReference type="NCBI Taxonomy" id="2932184"/>
    <lineage>
        <taxon>Bacteria</taxon>
        <taxon>Bacillati</taxon>
        <taxon>Bacillota</taxon>
        <taxon>Bacilli</taxon>
        <taxon>Lactobacillales</taxon>
        <taxon>Lactobacillaceae</taxon>
        <taxon>Xylocopilactobacillus</taxon>
    </lineage>
</organism>